<evidence type="ECO:0000256" key="1">
    <source>
        <dbReference type="SAM" id="Phobius"/>
    </source>
</evidence>
<keyword evidence="1" id="KW-1133">Transmembrane helix</keyword>
<dbReference type="AlphaFoldDB" id="A0A1I7E8F0"/>
<feature type="transmembrane region" description="Helical" evidence="1">
    <location>
        <begin position="56"/>
        <end position="77"/>
    </location>
</feature>
<feature type="transmembrane region" description="Helical" evidence="1">
    <location>
        <begin position="20"/>
        <end position="44"/>
    </location>
</feature>
<dbReference type="EMBL" id="FPBF01000012">
    <property type="protein sequence ID" value="SFU20093.1"/>
    <property type="molecule type" value="Genomic_DNA"/>
</dbReference>
<reference evidence="3" key="1">
    <citation type="submission" date="2016-10" db="EMBL/GenBank/DDBJ databases">
        <authorList>
            <person name="Varghese N."/>
            <person name="Submissions S."/>
        </authorList>
    </citation>
    <scope>NUCLEOTIDE SEQUENCE [LARGE SCALE GENOMIC DNA]</scope>
    <source>
        <strain evidence="3">DSM 23445</strain>
    </source>
</reference>
<keyword evidence="3" id="KW-1185">Reference proteome</keyword>
<protein>
    <submittedName>
        <fullName evidence="2">Uncharacterized protein</fullName>
    </submittedName>
</protein>
<gene>
    <name evidence="2" type="ORF">SAMN04489724_0234</name>
</gene>
<name>A0A1I7E8F0_9BACT</name>
<dbReference type="OrthoDB" id="852748at2"/>
<organism evidence="2 3">
    <name type="scientific">Algoriphagus locisalis</name>
    <dbReference type="NCBI Taxonomy" id="305507"/>
    <lineage>
        <taxon>Bacteria</taxon>
        <taxon>Pseudomonadati</taxon>
        <taxon>Bacteroidota</taxon>
        <taxon>Cytophagia</taxon>
        <taxon>Cytophagales</taxon>
        <taxon>Cyclobacteriaceae</taxon>
        <taxon>Algoriphagus</taxon>
    </lineage>
</organism>
<proteinExistence type="predicted"/>
<evidence type="ECO:0000313" key="3">
    <source>
        <dbReference type="Proteomes" id="UP000199673"/>
    </source>
</evidence>
<dbReference type="RefSeq" id="WP_091698338.1">
    <property type="nucleotide sequence ID" value="NZ_FPBF01000012.1"/>
</dbReference>
<keyword evidence="1" id="KW-0472">Membrane</keyword>
<evidence type="ECO:0000313" key="2">
    <source>
        <dbReference type="EMBL" id="SFU20093.1"/>
    </source>
</evidence>
<accession>A0A1I7E8F0</accession>
<dbReference type="Proteomes" id="UP000199673">
    <property type="component" value="Unassembled WGS sequence"/>
</dbReference>
<sequence>MVKNIAYLTGLLVVGYLSYHYPLFSFVLLAILGLILCYLLLALVIKLIQKRIQGKWFHVPLALLSIIVVGLITGFLAPLEEPLTTTGNVSEDLEYAHRMDQADRMNLKFFIPAFRSQMKGRDSVRLNQVLDYSRAGKIAKGRDKYYAAFVLHHNPEKDSLLYRKAHELAQAAASETDLTDDFQVQWLSKATYDRWMLSIGKEQEHDTQGGVSFELQ</sequence>
<keyword evidence="1" id="KW-0812">Transmembrane</keyword>